<dbReference type="PANTHER" id="PTHR30383:SF5">
    <property type="entry name" value="SGNH HYDROLASE-TYPE ESTERASE DOMAIN-CONTAINING PROTEIN"/>
    <property type="match status" value="1"/>
</dbReference>
<sequence>MQTVLWLVSLTTNVLLLTAFSIFVAKRGGLAYISKKLQLIGSADPYEDFSNVPFYVHRLNQFEFLDLKPSDTVLLGDSLTNEGEWAEFLSVSVKNRAISGDTTAGLLQRLEPIVQSTPHKVFLMIGINDIIRGVSVDQLMQNYTTILTRFRTRSPSTQVYVQSLLPVGDRRYSQEMRLTILAVNQALPALAAQLAYPYIDLYPQFTNHQGSLDPQYSQDELHLNGKAYDRWRQLIQEFVVS</sequence>
<protein>
    <submittedName>
        <fullName evidence="3">G-D-S-L family lipolytic protein</fullName>
    </submittedName>
</protein>
<gene>
    <name evidence="3" type="ORF">ENR47_12865</name>
</gene>
<keyword evidence="1" id="KW-1133">Transmembrane helix</keyword>
<feature type="transmembrane region" description="Helical" evidence="1">
    <location>
        <begin position="6"/>
        <end position="25"/>
    </location>
</feature>
<proteinExistence type="predicted"/>
<comment type="caution">
    <text evidence="3">The sequence shown here is derived from an EMBL/GenBank/DDBJ whole genome shotgun (WGS) entry which is preliminary data.</text>
</comment>
<dbReference type="InterPro" id="IPR036514">
    <property type="entry name" value="SGNH_hydro_sf"/>
</dbReference>
<name>A0A832M4D6_9CYAN</name>
<dbReference type="EMBL" id="DSRD01000801">
    <property type="protein sequence ID" value="HGW95149.1"/>
    <property type="molecule type" value="Genomic_DNA"/>
</dbReference>
<organism evidence="3">
    <name type="scientific">Oscillatoriales cyanobacterium SpSt-402</name>
    <dbReference type="NCBI Taxonomy" id="2282168"/>
    <lineage>
        <taxon>Bacteria</taxon>
        <taxon>Bacillati</taxon>
        <taxon>Cyanobacteriota</taxon>
        <taxon>Cyanophyceae</taxon>
        <taxon>Oscillatoriophycideae</taxon>
        <taxon>Oscillatoriales</taxon>
    </lineage>
</organism>
<keyword evidence="1" id="KW-0472">Membrane</keyword>
<evidence type="ECO:0000313" key="3">
    <source>
        <dbReference type="EMBL" id="HGW95149.1"/>
    </source>
</evidence>
<evidence type="ECO:0000259" key="2">
    <source>
        <dbReference type="Pfam" id="PF13472"/>
    </source>
</evidence>
<evidence type="ECO:0000256" key="1">
    <source>
        <dbReference type="SAM" id="Phobius"/>
    </source>
</evidence>
<dbReference type="AlphaFoldDB" id="A0A832M4D6"/>
<dbReference type="InterPro" id="IPR013830">
    <property type="entry name" value="SGNH_hydro"/>
</dbReference>
<reference evidence="3" key="1">
    <citation type="journal article" date="2020" name="mSystems">
        <title>Genome- and Community-Level Interaction Insights into Carbon Utilization and Element Cycling Functions of Hydrothermarchaeota in Hydrothermal Sediment.</title>
        <authorList>
            <person name="Zhou Z."/>
            <person name="Liu Y."/>
            <person name="Xu W."/>
            <person name="Pan J."/>
            <person name="Luo Z.H."/>
            <person name="Li M."/>
        </authorList>
    </citation>
    <scope>NUCLEOTIDE SEQUENCE [LARGE SCALE GENOMIC DNA]</scope>
    <source>
        <strain evidence="3">SpSt-402</strain>
    </source>
</reference>
<dbReference type="PANTHER" id="PTHR30383">
    <property type="entry name" value="THIOESTERASE 1/PROTEASE 1/LYSOPHOSPHOLIPASE L1"/>
    <property type="match status" value="1"/>
</dbReference>
<accession>A0A832M4D6</accession>
<dbReference type="SUPFAM" id="SSF52266">
    <property type="entry name" value="SGNH hydrolase"/>
    <property type="match status" value="1"/>
</dbReference>
<dbReference type="Pfam" id="PF13472">
    <property type="entry name" value="Lipase_GDSL_2"/>
    <property type="match status" value="1"/>
</dbReference>
<keyword evidence="1" id="KW-0812">Transmembrane</keyword>
<feature type="domain" description="SGNH hydrolase-type esterase" evidence="2">
    <location>
        <begin position="75"/>
        <end position="229"/>
    </location>
</feature>
<dbReference type="InterPro" id="IPR051532">
    <property type="entry name" value="Ester_Hydrolysis_Enzymes"/>
</dbReference>
<dbReference type="Gene3D" id="3.40.50.1110">
    <property type="entry name" value="SGNH hydrolase"/>
    <property type="match status" value="1"/>
</dbReference>
<dbReference type="GO" id="GO:0004622">
    <property type="term" value="F:phosphatidylcholine lysophospholipase activity"/>
    <property type="evidence" value="ECO:0007669"/>
    <property type="project" value="TreeGrafter"/>
</dbReference>